<evidence type="ECO:0000313" key="8">
    <source>
        <dbReference type="EMBL" id="GMH71229.1"/>
    </source>
</evidence>
<proteinExistence type="inferred from homology"/>
<comment type="caution">
    <text evidence="8">The sequence shown here is derived from an EMBL/GenBank/DDBJ whole genome shotgun (WGS) entry which is preliminary data.</text>
</comment>
<accession>A0A9W7AMV8</accession>
<reference evidence="9" key="1">
    <citation type="journal article" date="2023" name="Commun. Biol.">
        <title>Genome analysis of Parmales, the sister group of diatoms, reveals the evolutionary specialization of diatoms from phago-mixotrophs to photoautotrophs.</title>
        <authorList>
            <person name="Ban H."/>
            <person name="Sato S."/>
            <person name="Yoshikawa S."/>
            <person name="Yamada K."/>
            <person name="Nakamura Y."/>
            <person name="Ichinomiya M."/>
            <person name="Sato N."/>
            <person name="Blanc-Mathieu R."/>
            <person name="Endo H."/>
            <person name="Kuwata A."/>
            <person name="Ogata H."/>
        </authorList>
    </citation>
    <scope>NUCLEOTIDE SEQUENCE [LARGE SCALE GENOMIC DNA]</scope>
    <source>
        <strain evidence="9">NIES 3700</strain>
    </source>
</reference>
<evidence type="ECO:0000256" key="5">
    <source>
        <dbReference type="ARBA" id="ARBA00023136"/>
    </source>
</evidence>
<dbReference type="Gene3D" id="1.25.40.660">
    <property type="entry name" value="Vacuolar protein sorting-associated protein 35, helical subcomplex Vps35-C"/>
    <property type="match status" value="2"/>
</dbReference>
<dbReference type="GO" id="GO:0042147">
    <property type="term" value="P:retrograde transport, endosome to Golgi"/>
    <property type="evidence" value="ECO:0007669"/>
    <property type="project" value="InterPro"/>
</dbReference>
<dbReference type="PANTHER" id="PTHR11099">
    <property type="entry name" value="VACUOLAR SORTING PROTEIN 35"/>
    <property type="match status" value="1"/>
</dbReference>
<dbReference type="EMBL" id="BRXW01000636">
    <property type="protein sequence ID" value="GMH71229.1"/>
    <property type="molecule type" value="Genomic_DNA"/>
</dbReference>
<feature type="region of interest" description="Disordered" evidence="7">
    <location>
        <begin position="563"/>
        <end position="585"/>
    </location>
</feature>
<evidence type="ECO:0000256" key="1">
    <source>
        <dbReference type="ARBA" id="ARBA00004170"/>
    </source>
</evidence>
<comment type="function">
    <text evidence="6">Plays a role in vesicular protein sorting.</text>
</comment>
<evidence type="ECO:0000256" key="2">
    <source>
        <dbReference type="ARBA" id="ARBA00006536"/>
    </source>
</evidence>
<sequence length="838" mass="95006">MSAAEEQVKYLTEATKKVKEHAFYCKRAIDANDLDTTLSLAADMLRELKTSLLTPRNYYELYMTVLDSLRHVEDFFTSLNAGGTPVVEIYEKVQHCANVVPRLYLLIAVGGVYIKSGEAPAKDILKDLIEMVKCVQYPTRGLFLRNYLSQTSRDKLPDTGSEYEGVGGDVKDAYEFVLQNFSEMNRLWVRLQHMGGDKSTRKKREKERQDLKILVGTNLVRLSQLEGVDTDCYRDVILPEVLKNVVECKDTIAQGYIMDCVIQVFPDEFHLATLETFLNTCTKLKEKVNIRTILQSMMNRLSLFGEGEGRIPPDLDAFRLFNDCITKILEERSNLDLAEILRLQTSLMQFALKCYPGRLDYVNYCLGMCASVLSATKSESLDDTSIAEVEELLSIPLSSLALQVLDLQQYSELLTYLPYENRRQVATILVRSTLFSGGAMDSIEKLEKLFKAITPLIKDDEKVEEGAPKQDEADEAALAEFKEEQTLVARLVHVMKSDDTDVQFKILSMARKQFGQGGVKRIGHTLPPLVFAGLKLAHKVKKRELDAVKVQNKLAKLKEKQAKIDEERKEREAKKAADPEYESPGPLEDIVMPDESVIPKPPSTSCRKVFQFLHEIITAMAITAPNLSLKLFLQSAVAADCCKFKAIAYEFMSQAFILYEDELTDSKAQLRALVLMVGTLLSCSNFEKDDYDALITKTTQYAAKLLKKPDQCRMVTLCSHLFFVGTAEDANHYHDPKRVLECLQRALKIADGCMASSAHVHLFVEILNHYLYYFELHNPLIADKYLTGLIALINEHIDSMDHGEQRTEVEGMYRNTLRHIARKKEEEATKEKFKSIVV</sequence>
<protein>
    <recommendedName>
        <fullName evidence="6">Vacuolar protein sorting-associated protein 35</fullName>
    </recommendedName>
</protein>
<organism evidence="8 9">
    <name type="scientific">Triparma laevis f. longispina</name>
    <dbReference type="NCBI Taxonomy" id="1714387"/>
    <lineage>
        <taxon>Eukaryota</taxon>
        <taxon>Sar</taxon>
        <taxon>Stramenopiles</taxon>
        <taxon>Ochrophyta</taxon>
        <taxon>Bolidophyceae</taxon>
        <taxon>Parmales</taxon>
        <taxon>Triparmaceae</taxon>
        <taxon>Triparma</taxon>
    </lineage>
</organism>
<keyword evidence="3 6" id="KW-0813">Transport</keyword>
<gene>
    <name evidence="8" type="ORF">TrLO_g7329</name>
</gene>
<dbReference type="GO" id="GO:0005770">
    <property type="term" value="C:late endosome"/>
    <property type="evidence" value="ECO:0007669"/>
    <property type="project" value="TreeGrafter"/>
</dbReference>
<evidence type="ECO:0000256" key="6">
    <source>
        <dbReference type="PIRNR" id="PIRNR009375"/>
    </source>
</evidence>
<dbReference type="Pfam" id="PF03635">
    <property type="entry name" value="Vps35"/>
    <property type="match status" value="1"/>
</dbReference>
<evidence type="ECO:0000256" key="7">
    <source>
        <dbReference type="SAM" id="MobiDB-lite"/>
    </source>
</evidence>
<keyword evidence="5" id="KW-0472">Membrane</keyword>
<dbReference type="GO" id="GO:0006886">
    <property type="term" value="P:intracellular protein transport"/>
    <property type="evidence" value="ECO:0007669"/>
    <property type="project" value="TreeGrafter"/>
</dbReference>
<keyword evidence="9" id="KW-1185">Reference proteome</keyword>
<evidence type="ECO:0000256" key="4">
    <source>
        <dbReference type="ARBA" id="ARBA00022927"/>
    </source>
</evidence>
<dbReference type="GO" id="GO:0030906">
    <property type="term" value="C:retromer, cargo-selective complex"/>
    <property type="evidence" value="ECO:0007669"/>
    <property type="project" value="InterPro"/>
</dbReference>
<dbReference type="PIRSF" id="PIRSF009375">
    <property type="entry name" value="Retromer_Vps35"/>
    <property type="match status" value="1"/>
</dbReference>
<evidence type="ECO:0000256" key="3">
    <source>
        <dbReference type="ARBA" id="ARBA00022448"/>
    </source>
</evidence>
<comment type="similarity">
    <text evidence="2 6">Belongs to the VPS35 family.</text>
</comment>
<dbReference type="GO" id="GO:0005829">
    <property type="term" value="C:cytosol"/>
    <property type="evidence" value="ECO:0007669"/>
    <property type="project" value="GOC"/>
</dbReference>
<dbReference type="OrthoDB" id="10258141at2759"/>
<dbReference type="AlphaFoldDB" id="A0A9W7AMV8"/>
<dbReference type="InterPro" id="IPR042491">
    <property type="entry name" value="Vps35_C"/>
</dbReference>
<comment type="subcellular location">
    <subcellularLocation>
        <location evidence="1">Membrane</location>
        <topology evidence="1">Peripheral membrane protein</topology>
    </subcellularLocation>
</comment>
<feature type="compositionally biased region" description="Basic and acidic residues" evidence="7">
    <location>
        <begin position="563"/>
        <end position="578"/>
    </location>
</feature>
<keyword evidence="4 6" id="KW-0653">Protein transport</keyword>
<evidence type="ECO:0000313" key="9">
    <source>
        <dbReference type="Proteomes" id="UP001165122"/>
    </source>
</evidence>
<dbReference type="PANTHER" id="PTHR11099:SF0">
    <property type="entry name" value="VACUOLAR PROTEIN SORTING-ASSOCIATED PROTEIN 35"/>
    <property type="match status" value="1"/>
</dbReference>
<name>A0A9W7AMV8_9STRA</name>
<dbReference type="InterPro" id="IPR005378">
    <property type="entry name" value="Vps35"/>
</dbReference>
<dbReference type="Proteomes" id="UP001165122">
    <property type="component" value="Unassembled WGS sequence"/>
</dbReference>